<keyword evidence="5" id="KW-0408">Iron</keyword>
<dbReference type="GO" id="GO:0046872">
    <property type="term" value="F:metal ion binding"/>
    <property type="evidence" value="ECO:0007669"/>
    <property type="project" value="UniProtKB-KW"/>
</dbReference>
<evidence type="ECO:0000256" key="2">
    <source>
        <dbReference type="ARBA" id="ARBA00022723"/>
    </source>
</evidence>
<keyword evidence="4" id="KW-0560">Oxidoreductase</keyword>
<evidence type="ECO:0000259" key="6">
    <source>
        <dbReference type="Pfam" id="PF12851"/>
    </source>
</evidence>
<comment type="cofactor">
    <cofactor evidence="1">
        <name>Fe(2+)</name>
        <dbReference type="ChEBI" id="CHEBI:29033"/>
    </cofactor>
</comment>
<evidence type="ECO:0000256" key="3">
    <source>
        <dbReference type="ARBA" id="ARBA00022964"/>
    </source>
</evidence>
<name>A0A6J5NNS6_9CAUD</name>
<keyword evidence="2" id="KW-0479">Metal-binding</keyword>
<accession>A0A6J5NNS6</accession>
<protein>
    <recommendedName>
        <fullName evidence="6">2OGFeDO JBP1/TET oxygenase domain-containing protein</fullName>
    </recommendedName>
</protein>
<organism evidence="7">
    <name type="scientific">uncultured Caudovirales phage</name>
    <dbReference type="NCBI Taxonomy" id="2100421"/>
    <lineage>
        <taxon>Viruses</taxon>
        <taxon>Duplodnaviria</taxon>
        <taxon>Heunggongvirae</taxon>
        <taxon>Uroviricota</taxon>
        <taxon>Caudoviricetes</taxon>
        <taxon>Peduoviridae</taxon>
        <taxon>Maltschvirus</taxon>
        <taxon>Maltschvirus maltsch</taxon>
    </lineage>
</organism>
<proteinExistence type="predicted"/>
<evidence type="ECO:0000313" key="7">
    <source>
        <dbReference type="EMBL" id="CAB4161490.1"/>
    </source>
</evidence>
<dbReference type="Gene3D" id="3.60.130.30">
    <property type="match status" value="1"/>
</dbReference>
<dbReference type="EMBL" id="LR796705">
    <property type="protein sequence ID" value="CAB4161490.1"/>
    <property type="molecule type" value="Genomic_DNA"/>
</dbReference>
<dbReference type="InterPro" id="IPR024779">
    <property type="entry name" value="2OGFeDO_JBP1/TET_oxygenase_dom"/>
</dbReference>
<feature type="domain" description="2OGFeDO JBP1/TET oxygenase" evidence="6">
    <location>
        <begin position="87"/>
        <end position="238"/>
    </location>
</feature>
<evidence type="ECO:0000256" key="4">
    <source>
        <dbReference type="ARBA" id="ARBA00023002"/>
    </source>
</evidence>
<dbReference type="GO" id="GO:0051213">
    <property type="term" value="F:dioxygenase activity"/>
    <property type="evidence" value="ECO:0007669"/>
    <property type="project" value="UniProtKB-KW"/>
</dbReference>
<reference evidence="7" key="1">
    <citation type="submission" date="2020-04" db="EMBL/GenBank/DDBJ databases">
        <authorList>
            <person name="Chiriac C."/>
            <person name="Salcher M."/>
            <person name="Ghai R."/>
            <person name="Kavagutti S V."/>
        </authorList>
    </citation>
    <scope>NUCLEOTIDE SEQUENCE</scope>
</reference>
<evidence type="ECO:0000256" key="5">
    <source>
        <dbReference type="ARBA" id="ARBA00023004"/>
    </source>
</evidence>
<evidence type="ECO:0000256" key="1">
    <source>
        <dbReference type="ARBA" id="ARBA00001954"/>
    </source>
</evidence>
<dbReference type="Pfam" id="PF12851">
    <property type="entry name" value="Tet_JBP"/>
    <property type="match status" value="1"/>
</dbReference>
<gene>
    <name evidence="7" type="ORF">UFOVP731_56</name>
</gene>
<keyword evidence="3" id="KW-0223">Dioxygenase</keyword>
<sequence>MLLRVKKNPIDLNKYKRKSANENDCSRFIDYDAEIEIDGRLAIVYRHRLQEDGLEEVRNSLIGVKYNVAHRTGGMTSTSRIFGYSPRNHVKSQPCRATSMAIENQIAHSNLCKTALIVEKIYAEINPQLYKRHKNETDQNLQDSWKMEGTCFTSGIANDCNPLPYHFDSGNYVGVWSGMIVFKKHISGGHLSIPELDLTIACGDKSLLLFDGQSLLHGVTPIRKVRPDGRRFSLVYYSLKQMWKCLDIGGEIDRLREVRTKTERKDRTA</sequence>